<keyword evidence="3" id="KW-1003">Cell membrane</keyword>
<dbReference type="InterPro" id="IPR001708">
    <property type="entry name" value="YidC/ALB3/OXA1/COX18"/>
</dbReference>
<evidence type="ECO:0000313" key="13">
    <source>
        <dbReference type="Proteomes" id="UP000176498"/>
    </source>
</evidence>
<dbReference type="AlphaFoldDB" id="A0A1G1XN72"/>
<feature type="transmembrane region" description="Helical" evidence="10">
    <location>
        <begin position="95"/>
        <end position="118"/>
    </location>
</feature>
<feature type="transmembrane region" description="Helical" evidence="10">
    <location>
        <begin position="202"/>
        <end position="226"/>
    </location>
</feature>
<comment type="subcellular location">
    <subcellularLocation>
        <location evidence="1">Cell membrane</location>
        <topology evidence="1">Multi-pass membrane protein</topology>
    </subcellularLocation>
    <subcellularLocation>
        <location evidence="9">Membrane</location>
        <topology evidence="9">Multi-pass membrane protein</topology>
    </subcellularLocation>
</comment>
<evidence type="ECO:0000256" key="6">
    <source>
        <dbReference type="ARBA" id="ARBA00022989"/>
    </source>
</evidence>
<dbReference type="Pfam" id="PF02096">
    <property type="entry name" value="60KD_IMP"/>
    <property type="match status" value="1"/>
</dbReference>
<evidence type="ECO:0000256" key="2">
    <source>
        <dbReference type="ARBA" id="ARBA00022448"/>
    </source>
</evidence>
<proteinExistence type="inferred from homology"/>
<dbReference type="EMBL" id="MHHZ01000015">
    <property type="protein sequence ID" value="OGY41575.1"/>
    <property type="molecule type" value="Genomic_DNA"/>
</dbReference>
<keyword evidence="4 9" id="KW-0812">Transmembrane</keyword>
<evidence type="ECO:0000256" key="3">
    <source>
        <dbReference type="ARBA" id="ARBA00022475"/>
    </source>
</evidence>
<sequence>MSYLISIYNLIFYQPLFNFLIWLYNVIPGHDIGLAIIILTIAIRVILFPLYYQSIKSQKALQDIQPKVEEIKKKYKDEKEKLAQEMMNLYKSEKVNPFSSCLPLLIQFPFLIAVYQVFRKGLVSQGMEMLYPFIANPGQIDSVSFGFLNLAAPSYILAILAGLAQFWQSKMLFAKKPPVIDHKEIKGSQDEKTMAMMNKQMIYFMPFITVFIGLSLPAGLTLYWFFTTLLMALQQLWMFSKKGKDGSSSAKATDSGQKG</sequence>
<comment type="similarity">
    <text evidence="9">Belongs to the OXA1/ALB3/YidC family.</text>
</comment>
<evidence type="ECO:0000313" key="12">
    <source>
        <dbReference type="EMBL" id="OGY41575.1"/>
    </source>
</evidence>
<reference evidence="12 13" key="1">
    <citation type="journal article" date="2016" name="Nat. Commun.">
        <title>Thousands of microbial genomes shed light on interconnected biogeochemical processes in an aquifer system.</title>
        <authorList>
            <person name="Anantharaman K."/>
            <person name="Brown C.T."/>
            <person name="Hug L.A."/>
            <person name="Sharon I."/>
            <person name="Castelle C.J."/>
            <person name="Probst A.J."/>
            <person name="Thomas B.C."/>
            <person name="Singh A."/>
            <person name="Wilkins M.J."/>
            <person name="Karaoz U."/>
            <person name="Brodie E.L."/>
            <person name="Williams K.H."/>
            <person name="Hubbard S.S."/>
            <person name="Banfield J.F."/>
        </authorList>
    </citation>
    <scope>NUCLEOTIDE SEQUENCE [LARGE SCALE GENOMIC DNA]</scope>
</reference>
<feature type="transmembrane region" description="Helical" evidence="10">
    <location>
        <begin position="32"/>
        <end position="52"/>
    </location>
</feature>
<keyword evidence="7 10" id="KW-0472">Membrane</keyword>
<feature type="transmembrane region" description="Helical" evidence="10">
    <location>
        <begin position="7"/>
        <end position="26"/>
    </location>
</feature>
<protein>
    <recommendedName>
        <fullName evidence="11">Membrane insertase YidC/Oxa/ALB C-terminal domain-containing protein</fullName>
    </recommendedName>
</protein>
<keyword evidence="6 10" id="KW-1133">Transmembrane helix</keyword>
<dbReference type="GO" id="GO:0051205">
    <property type="term" value="P:protein insertion into membrane"/>
    <property type="evidence" value="ECO:0007669"/>
    <property type="project" value="TreeGrafter"/>
</dbReference>
<dbReference type="PANTHER" id="PTHR12428">
    <property type="entry name" value="OXA1"/>
    <property type="match status" value="1"/>
</dbReference>
<dbReference type="CDD" id="cd20070">
    <property type="entry name" value="5TM_YidC_Alb3"/>
    <property type="match status" value="1"/>
</dbReference>
<evidence type="ECO:0000256" key="1">
    <source>
        <dbReference type="ARBA" id="ARBA00004651"/>
    </source>
</evidence>
<gene>
    <name evidence="12" type="ORF">A2Y82_01115</name>
</gene>
<comment type="caution">
    <text evidence="12">The sequence shown here is derived from an EMBL/GenBank/DDBJ whole genome shotgun (WGS) entry which is preliminary data.</text>
</comment>
<dbReference type="PANTHER" id="PTHR12428:SF65">
    <property type="entry name" value="CYTOCHROME C OXIDASE ASSEMBLY PROTEIN COX18, MITOCHONDRIAL"/>
    <property type="match status" value="1"/>
</dbReference>
<evidence type="ECO:0000256" key="8">
    <source>
        <dbReference type="ARBA" id="ARBA00023186"/>
    </source>
</evidence>
<dbReference type="InterPro" id="IPR028055">
    <property type="entry name" value="YidC/Oxa/ALB_C"/>
</dbReference>
<feature type="transmembrane region" description="Helical" evidence="10">
    <location>
        <begin position="147"/>
        <end position="167"/>
    </location>
</feature>
<keyword evidence="8" id="KW-0143">Chaperone</keyword>
<evidence type="ECO:0000259" key="11">
    <source>
        <dbReference type="Pfam" id="PF02096"/>
    </source>
</evidence>
<organism evidence="12 13">
    <name type="scientific">Candidatus Buchananbacteria bacterium RBG_13_36_9</name>
    <dbReference type="NCBI Taxonomy" id="1797530"/>
    <lineage>
        <taxon>Bacteria</taxon>
        <taxon>Candidatus Buchananiibacteriota</taxon>
    </lineage>
</organism>
<accession>A0A1G1XN72</accession>
<feature type="domain" description="Membrane insertase YidC/Oxa/ALB C-terminal" evidence="11">
    <location>
        <begin position="33"/>
        <end position="238"/>
    </location>
</feature>
<evidence type="ECO:0000256" key="7">
    <source>
        <dbReference type="ARBA" id="ARBA00023136"/>
    </source>
</evidence>
<dbReference type="GO" id="GO:0015031">
    <property type="term" value="P:protein transport"/>
    <property type="evidence" value="ECO:0007669"/>
    <property type="project" value="UniProtKB-KW"/>
</dbReference>
<dbReference type="GO" id="GO:0032977">
    <property type="term" value="F:membrane insertase activity"/>
    <property type="evidence" value="ECO:0007669"/>
    <property type="project" value="InterPro"/>
</dbReference>
<evidence type="ECO:0000256" key="9">
    <source>
        <dbReference type="RuleBase" id="RU003945"/>
    </source>
</evidence>
<dbReference type="NCBIfam" id="TIGR03592">
    <property type="entry name" value="yidC_oxa1_cterm"/>
    <property type="match status" value="1"/>
</dbReference>
<evidence type="ECO:0000256" key="10">
    <source>
        <dbReference type="SAM" id="Phobius"/>
    </source>
</evidence>
<keyword evidence="5" id="KW-0653">Protein transport</keyword>
<name>A0A1G1XN72_9BACT</name>
<evidence type="ECO:0000256" key="4">
    <source>
        <dbReference type="ARBA" id="ARBA00022692"/>
    </source>
</evidence>
<dbReference type="Proteomes" id="UP000176498">
    <property type="component" value="Unassembled WGS sequence"/>
</dbReference>
<evidence type="ECO:0000256" key="5">
    <source>
        <dbReference type="ARBA" id="ARBA00022927"/>
    </source>
</evidence>
<keyword evidence="2" id="KW-0813">Transport</keyword>
<dbReference type="InterPro" id="IPR047196">
    <property type="entry name" value="YidC_ALB_C"/>
</dbReference>
<dbReference type="GO" id="GO:0005886">
    <property type="term" value="C:plasma membrane"/>
    <property type="evidence" value="ECO:0007669"/>
    <property type="project" value="UniProtKB-SubCell"/>
</dbReference>